<gene>
    <name evidence="2" type="ORF">B0J11DRAFT_510760</name>
</gene>
<evidence type="ECO:0000313" key="2">
    <source>
        <dbReference type="EMBL" id="KAH7115154.1"/>
    </source>
</evidence>
<organism evidence="2 3">
    <name type="scientific">Dendryphion nanum</name>
    <dbReference type="NCBI Taxonomy" id="256645"/>
    <lineage>
        <taxon>Eukaryota</taxon>
        <taxon>Fungi</taxon>
        <taxon>Dikarya</taxon>
        <taxon>Ascomycota</taxon>
        <taxon>Pezizomycotina</taxon>
        <taxon>Dothideomycetes</taxon>
        <taxon>Pleosporomycetidae</taxon>
        <taxon>Pleosporales</taxon>
        <taxon>Torulaceae</taxon>
        <taxon>Dendryphion</taxon>
    </lineage>
</organism>
<evidence type="ECO:0000313" key="3">
    <source>
        <dbReference type="Proteomes" id="UP000700596"/>
    </source>
</evidence>
<accession>A0A9P9DA14</accession>
<feature type="region of interest" description="Disordered" evidence="1">
    <location>
        <begin position="41"/>
        <end position="149"/>
    </location>
</feature>
<feature type="compositionally biased region" description="Basic and acidic residues" evidence="1">
    <location>
        <begin position="18"/>
        <end position="27"/>
    </location>
</feature>
<keyword evidence="3" id="KW-1185">Reference proteome</keyword>
<dbReference type="OrthoDB" id="3797508at2759"/>
<reference evidence="2" key="1">
    <citation type="journal article" date="2021" name="Nat. Commun.">
        <title>Genetic determinants of endophytism in the Arabidopsis root mycobiome.</title>
        <authorList>
            <person name="Mesny F."/>
            <person name="Miyauchi S."/>
            <person name="Thiergart T."/>
            <person name="Pickel B."/>
            <person name="Atanasova L."/>
            <person name="Karlsson M."/>
            <person name="Huettel B."/>
            <person name="Barry K.W."/>
            <person name="Haridas S."/>
            <person name="Chen C."/>
            <person name="Bauer D."/>
            <person name="Andreopoulos W."/>
            <person name="Pangilinan J."/>
            <person name="LaButti K."/>
            <person name="Riley R."/>
            <person name="Lipzen A."/>
            <person name="Clum A."/>
            <person name="Drula E."/>
            <person name="Henrissat B."/>
            <person name="Kohler A."/>
            <person name="Grigoriev I.V."/>
            <person name="Martin F.M."/>
            <person name="Hacquard S."/>
        </authorList>
    </citation>
    <scope>NUCLEOTIDE SEQUENCE</scope>
    <source>
        <strain evidence="2">MPI-CAGE-CH-0243</strain>
    </source>
</reference>
<dbReference type="AlphaFoldDB" id="A0A9P9DA14"/>
<sequence length="239" mass="27822">MCWITLTPKDKSKHNHHSSMENRQDSSIEYLVRRDRVSFESAHHNHLPKLRVATPSSHSDHHHHHHHIPRLHHGHHHHHHHLPHPLHFHPIRLHGHGRKRTPSPPPPSRCPSRGRSRSRSRNREPVPEADPIFRIQPIETPRPRYYESPRSTYNTTIIEPARQDVRETTRIALREVRPARRGLRRVAGYEVLNKQVPWSWDCVSSTVDTASSAGGASRKGKKDKRGLRYPPFGPSSLWL</sequence>
<proteinExistence type="predicted"/>
<dbReference type="Proteomes" id="UP000700596">
    <property type="component" value="Unassembled WGS sequence"/>
</dbReference>
<feature type="region of interest" description="Disordered" evidence="1">
    <location>
        <begin position="1"/>
        <end position="27"/>
    </location>
</feature>
<feature type="compositionally biased region" description="Basic residues" evidence="1">
    <location>
        <begin position="218"/>
        <end position="227"/>
    </location>
</feature>
<protein>
    <submittedName>
        <fullName evidence="2">Uncharacterized protein</fullName>
    </submittedName>
</protein>
<name>A0A9P9DA14_9PLEO</name>
<dbReference type="EMBL" id="JAGMWT010000016">
    <property type="protein sequence ID" value="KAH7115154.1"/>
    <property type="molecule type" value="Genomic_DNA"/>
</dbReference>
<evidence type="ECO:0000256" key="1">
    <source>
        <dbReference type="SAM" id="MobiDB-lite"/>
    </source>
</evidence>
<feature type="compositionally biased region" description="Basic residues" evidence="1">
    <location>
        <begin position="60"/>
        <end position="101"/>
    </location>
</feature>
<feature type="region of interest" description="Disordered" evidence="1">
    <location>
        <begin position="207"/>
        <end position="239"/>
    </location>
</feature>
<comment type="caution">
    <text evidence="2">The sequence shown here is derived from an EMBL/GenBank/DDBJ whole genome shotgun (WGS) entry which is preliminary data.</text>
</comment>